<reference evidence="5 6" key="1">
    <citation type="journal article" date="2024" name="bioRxiv">
        <title>Comparative genomics of Cryptococcus and Kwoniella reveals pathogenesis evolution and contrasting karyotype dynamics via intercentromeric recombination or chromosome fusion.</title>
        <authorList>
            <person name="Coelho M.A."/>
            <person name="David-Palma M."/>
            <person name="Shea T."/>
            <person name="Bowers K."/>
            <person name="McGinley-Smith S."/>
            <person name="Mohammad A.W."/>
            <person name="Gnirke A."/>
            <person name="Yurkov A.M."/>
            <person name="Nowrousian M."/>
            <person name="Sun S."/>
            <person name="Cuomo C.A."/>
            <person name="Heitman J."/>
        </authorList>
    </citation>
    <scope>NUCLEOTIDE SEQUENCE [LARGE SCALE GENOMIC DNA]</scope>
    <source>
        <strain evidence="5 6">CBS 13917</strain>
    </source>
</reference>
<sequence>MAAIDEFAIPTTILRHFDLASTPWSEAASRDVDERRNKLPGGQLFFDRLLAFAQIDGNSLYPPRTPAAVRRLLHAVYSSPPDRLKRDCFFYYLLKDYDSSASQTNGHDEPVMDVDGSDDGVFVTNVAPSKESGRAEAFANKRCMPRTWRVFIDGYWALDHGLWEIAVSSLSDPSITEINFAPEILHTLATLVTPLSHACSLLHHFLSSAHILPQSVEEVDIRLISLAAAAGVPQAFVYIRSHESSEDRGRMREAVWCWALGSPRTPCGHGQHGVQSKALKELLHLPLAAEEDLHLIEFLSHPPRSIAPPALSLLHDLVTLRLIHQGQYQASLQLDRQLAGSGGKQEDKQRRREMVRDFIAILPEAQRRALLLDVEANAKRDEGKIPAVNGYAEDVDMGGSWVKINGSAVTLSESPSVPAPPAALPAPAPIRSSASFNGLLHSATSVPLPASPAIPERHNSPFAGPPRFAPGASTAASPRRVMSGSPFVLPANSAAARAKASPAPAPRLPRQIINDDEEEEESARSRRSGRGQDGVRTRRQASKSVEPQESSMEVDENRPIEPIVEETAGPSQPEPPRSTRRSTRRMASSSTQAPKETTPPPTNASRTKKPTRSSRQSTAPPATPAMPGAFDGPSQPTIDEEMPPPSRKRATSAKPESGRARSRITRSASRALLTDDEPPSKKTRPATGGRARRGSIAASEITDDGASVVSASVRRSTRRGTAQPSEQGSPTPSVGAMSEVGRRRTATREGSMTPRMSTRSRRG</sequence>
<organism evidence="5 6">
    <name type="scientific">Kwoniella newhampshirensis</name>
    <dbReference type="NCBI Taxonomy" id="1651941"/>
    <lineage>
        <taxon>Eukaryota</taxon>
        <taxon>Fungi</taxon>
        <taxon>Dikarya</taxon>
        <taxon>Basidiomycota</taxon>
        <taxon>Agaricomycotina</taxon>
        <taxon>Tremellomycetes</taxon>
        <taxon>Tremellales</taxon>
        <taxon>Cryptococcaceae</taxon>
        <taxon>Kwoniella</taxon>
    </lineage>
</organism>
<feature type="region of interest" description="Disordered" evidence="3">
    <location>
        <begin position="497"/>
        <end position="763"/>
    </location>
</feature>
<evidence type="ECO:0000256" key="3">
    <source>
        <dbReference type="SAM" id="MobiDB-lite"/>
    </source>
</evidence>
<dbReference type="RefSeq" id="XP_066805930.1">
    <property type="nucleotide sequence ID" value="XM_066943388.1"/>
</dbReference>
<evidence type="ECO:0000256" key="1">
    <source>
        <dbReference type="ARBA" id="ARBA00004123"/>
    </source>
</evidence>
<gene>
    <name evidence="5" type="ORF">IAR55_000252</name>
</gene>
<feature type="domain" description="ELYS-like" evidence="4">
    <location>
        <begin position="43"/>
        <end position="301"/>
    </location>
</feature>
<feature type="compositionally biased region" description="Polar residues" evidence="3">
    <location>
        <begin position="723"/>
        <end position="732"/>
    </location>
</feature>
<evidence type="ECO:0000256" key="2">
    <source>
        <dbReference type="ARBA" id="ARBA00023242"/>
    </source>
</evidence>
<keyword evidence="2" id="KW-0539">Nucleus</keyword>
<feature type="compositionally biased region" description="Polar residues" evidence="3">
    <location>
        <begin position="542"/>
        <end position="551"/>
    </location>
</feature>
<dbReference type="GO" id="GO:0005634">
    <property type="term" value="C:nucleus"/>
    <property type="evidence" value="ECO:0007669"/>
    <property type="project" value="UniProtKB-SubCell"/>
</dbReference>
<dbReference type="Proteomes" id="UP001388673">
    <property type="component" value="Unassembled WGS sequence"/>
</dbReference>
<dbReference type="AlphaFoldDB" id="A0AAW0Z6U9"/>
<evidence type="ECO:0000313" key="6">
    <source>
        <dbReference type="Proteomes" id="UP001388673"/>
    </source>
</evidence>
<feature type="region of interest" description="Disordered" evidence="3">
    <location>
        <begin position="450"/>
        <end position="479"/>
    </location>
</feature>
<evidence type="ECO:0000313" key="5">
    <source>
        <dbReference type="EMBL" id="KAK8869684.1"/>
    </source>
</evidence>
<comment type="caution">
    <text evidence="5">The sequence shown here is derived from an EMBL/GenBank/DDBJ whole genome shotgun (WGS) entry which is preliminary data.</text>
</comment>
<dbReference type="KEGG" id="kne:92177512"/>
<comment type="subcellular location">
    <subcellularLocation>
        <location evidence="1">Nucleus</location>
    </subcellularLocation>
</comment>
<dbReference type="Pfam" id="PF13934">
    <property type="entry name" value="ELYS"/>
    <property type="match status" value="1"/>
</dbReference>
<proteinExistence type="predicted"/>
<dbReference type="EMBL" id="JBCAWK010000001">
    <property type="protein sequence ID" value="KAK8869684.1"/>
    <property type="molecule type" value="Genomic_DNA"/>
</dbReference>
<protein>
    <recommendedName>
        <fullName evidence="4">ELYS-like domain-containing protein</fullName>
    </recommendedName>
</protein>
<name>A0AAW0Z6U9_9TREE</name>
<accession>A0AAW0Z6U9</accession>
<keyword evidence="6" id="KW-1185">Reference proteome</keyword>
<dbReference type="InterPro" id="IPR025151">
    <property type="entry name" value="ELYS_dom"/>
</dbReference>
<dbReference type="GeneID" id="92177512"/>
<evidence type="ECO:0000259" key="4">
    <source>
        <dbReference type="Pfam" id="PF13934"/>
    </source>
</evidence>
<feature type="compositionally biased region" description="Low complexity" evidence="3">
    <location>
        <begin position="704"/>
        <end position="722"/>
    </location>
</feature>